<dbReference type="Gene3D" id="3.40.50.970">
    <property type="match status" value="1"/>
</dbReference>
<proteinExistence type="predicted"/>
<dbReference type="PANTHER" id="PTHR43257:SF2">
    <property type="entry name" value="PYRUVATE DEHYDROGENASE E1 COMPONENT SUBUNIT BETA"/>
    <property type="match status" value="1"/>
</dbReference>
<dbReference type="EMBL" id="PETL01000317">
    <property type="protein sequence ID" value="PIV63594.1"/>
    <property type="molecule type" value="Genomic_DNA"/>
</dbReference>
<keyword evidence="1" id="KW-0786">Thiamine pyrophosphate</keyword>
<sequence length="117" mass="12899">MRAIRYVDALNEAIREEMERDKNIFLIGEDIGPLGGSFGVYKGLFERFGARRVRQTPISESAIIGTAVGAAMTGLRPVAEIMYIDFITCGMDQVINQAAKLSFMSGDQVKIPLVIRT</sequence>
<protein>
    <submittedName>
        <fullName evidence="3">Dehydrogenase</fullName>
    </submittedName>
</protein>
<comment type="caution">
    <text evidence="3">The sequence shown here is derived from an EMBL/GenBank/DDBJ whole genome shotgun (WGS) entry which is preliminary data.</text>
</comment>
<name>A0A2M7E794_9BACT</name>
<dbReference type="InterPro" id="IPR029061">
    <property type="entry name" value="THDP-binding"/>
</dbReference>
<dbReference type="SMART" id="SM00861">
    <property type="entry name" value="Transket_pyr"/>
    <property type="match status" value="1"/>
</dbReference>
<dbReference type="Pfam" id="PF02779">
    <property type="entry name" value="Transket_pyr"/>
    <property type="match status" value="1"/>
</dbReference>
<dbReference type="AlphaFoldDB" id="A0A2M7E794"/>
<feature type="non-terminal residue" evidence="3">
    <location>
        <position position="117"/>
    </location>
</feature>
<dbReference type="InterPro" id="IPR005475">
    <property type="entry name" value="Transketolase-like_Pyr-bd"/>
</dbReference>
<reference evidence="4" key="1">
    <citation type="submission" date="2017-09" db="EMBL/GenBank/DDBJ databases">
        <title>Depth-based differentiation of microbial function through sediment-hosted aquifers and enrichment of novel symbionts in the deep terrestrial subsurface.</title>
        <authorList>
            <person name="Probst A.J."/>
            <person name="Ladd B."/>
            <person name="Jarett J.K."/>
            <person name="Geller-Mcgrath D.E."/>
            <person name="Sieber C.M.K."/>
            <person name="Emerson J.B."/>
            <person name="Anantharaman K."/>
            <person name="Thomas B.C."/>
            <person name="Malmstrom R."/>
            <person name="Stieglmeier M."/>
            <person name="Klingl A."/>
            <person name="Woyke T."/>
            <person name="Ryan C.M."/>
            <person name="Banfield J.F."/>
        </authorList>
    </citation>
    <scope>NUCLEOTIDE SEQUENCE [LARGE SCALE GENOMIC DNA]</scope>
</reference>
<dbReference type="PANTHER" id="PTHR43257">
    <property type="entry name" value="PYRUVATE DEHYDROGENASE E1 COMPONENT BETA SUBUNIT"/>
    <property type="match status" value="1"/>
</dbReference>
<gene>
    <name evidence="3" type="ORF">COS11_06625</name>
</gene>
<accession>A0A2M7E794</accession>
<evidence type="ECO:0000313" key="3">
    <source>
        <dbReference type="EMBL" id="PIV63594.1"/>
    </source>
</evidence>
<dbReference type="SUPFAM" id="SSF52518">
    <property type="entry name" value="Thiamin diphosphate-binding fold (THDP-binding)"/>
    <property type="match status" value="1"/>
</dbReference>
<dbReference type="Proteomes" id="UP000228886">
    <property type="component" value="Unassembled WGS sequence"/>
</dbReference>
<evidence type="ECO:0000259" key="2">
    <source>
        <dbReference type="SMART" id="SM00861"/>
    </source>
</evidence>
<organism evidence="3 4">
    <name type="scientific">bacterium (Candidatus Ratteibacteria) CG01_land_8_20_14_3_00_40_19</name>
    <dbReference type="NCBI Taxonomy" id="2014290"/>
    <lineage>
        <taxon>Bacteria</taxon>
        <taxon>Candidatus Ratteibacteria</taxon>
    </lineage>
</organism>
<evidence type="ECO:0000256" key="1">
    <source>
        <dbReference type="ARBA" id="ARBA00023052"/>
    </source>
</evidence>
<feature type="domain" description="Transketolase-like pyrimidine-binding" evidence="2">
    <location>
        <begin position="4"/>
        <end position="117"/>
    </location>
</feature>
<evidence type="ECO:0000313" key="4">
    <source>
        <dbReference type="Proteomes" id="UP000228886"/>
    </source>
</evidence>